<comment type="caution">
    <text evidence="1">The sequence shown here is derived from an EMBL/GenBank/DDBJ whole genome shotgun (WGS) entry which is preliminary data.</text>
</comment>
<reference evidence="1 2" key="1">
    <citation type="journal article" date="2018" name="Sci. Rep.">
        <title>Genomic signatures of local adaptation to the degree of environmental predictability in rotifers.</title>
        <authorList>
            <person name="Franch-Gras L."/>
            <person name="Hahn C."/>
            <person name="Garcia-Roger E.M."/>
            <person name="Carmona M.J."/>
            <person name="Serra M."/>
            <person name="Gomez A."/>
        </authorList>
    </citation>
    <scope>NUCLEOTIDE SEQUENCE [LARGE SCALE GENOMIC DNA]</scope>
    <source>
        <strain evidence="1">HYR1</strain>
    </source>
</reference>
<evidence type="ECO:0000313" key="1">
    <source>
        <dbReference type="EMBL" id="RNA18476.1"/>
    </source>
</evidence>
<dbReference type="Proteomes" id="UP000276133">
    <property type="component" value="Unassembled WGS sequence"/>
</dbReference>
<sequence>MVIDYIKHKFKNLIAQSSLSSVLTYVRKQRDDTSENQVQCSKNLIKIGGQNNLILKVTRVIFFLNSSANLNLSISINLFRQNIFSIK</sequence>
<accession>A0A3M7R4K6</accession>
<dbReference type="AlphaFoldDB" id="A0A3M7R4K6"/>
<gene>
    <name evidence="1" type="ORF">BpHYR1_052163</name>
</gene>
<evidence type="ECO:0000313" key="2">
    <source>
        <dbReference type="Proteomes" id="UP000276133"/>
    </source>
</evidence>
<organism evidence="1 2">
    <name type="scientific">Brachionus plicatilis</name>
    <name type="common">Marine rotifer</name>
    <name type="synonym">Brachionus muelleri</name>
    <dbReference type="NCBI Taxonomy" id="10195"/>
    <lineage>
        <taxon>Eukaryota</taxon>
        <taxon>Metazoa</taxon>
        <taxon>Spiralia</taxon>
        <taxon>Gnathifera</taxon>
        <taxon>Rotifera</taxon>
        <taxon>Eurotatoria</taxon>
        <taxon>Monogononta</taxon>
        <taxon>Pseudotrocha</taxon>
        <taxon>Ploima</taxon>
        <taxon>Brachionidae</taxon>
        <taxon>Brachionus</taxon>
    </lineage>
</organism>
<keyword evidence="2" id="KW-1185">Reference proteome</keyword>
<name>A0A3M7R4K6_BRAPC</name>
<proteinExistence type="predicted"/>
<dbReference type="EMBL" id="REGN01004239">
    <property type="protein sequence ID" value="RNA18476.1"/>
    <property type="molecule type" value="Genomic_DNA"/>
</dbReference>
<protein>
    <submittedName>
        <fullName evidence="1">Uncharacterized protein</fullName>
    </submittedName>
</protein>